<feature type="domain" description="FIST C-domain" evidence="2">
    <location>
        <begin position="227"/>
        <end position="367"/>
    </location>
</feature>
<dbReference type="Pfam" id="PF10442">
    <property type="entry name" value="FIST_C"/>
    <property type="match status" value="1"/>
</dbReference>
<evidence type="ECO:0000313" key="3">
    <source>
        <dbReference type="EMBL" id="ANY84214.1"/>
    </source>
</evidence>
<sequence>MQSAVVYTSLENGSEAGRDLGTKIRETLVDTPDAVIIFASPKYDHRALLQALADTCRPKVMVGASSAGEFTRDVQGEGMACALALKGADARFAASVGRDLQRDAVAAARQIASGFAGHADHPHGYRSALVMADALAGHAEALVDELTVATAGQYQFFGGGAGDNAQFQHTVVFCGTEVFSDAAVALEILSEKPIGIGVSHGWQPASEAFRVTEAEGKRLISLNGFPAVEAFQQHAGATGQTIDTASPIPFFLHNILGIDVGAGHRLRVPLAVHEDGSVLCASEVPVGSLVRIMRSSEHSAIDAAEKATEAALQGLRSHRPKAALFFDCVATRLRLGDQFGFELGAVKDRLGDIDLAGCNTHGQIARASGQFDGFHNCTAVVCIFPE</sequence>
<dbReference type="SMART" id="SM00897">
    <property type="entry name" value="FIST"/>
    <property type="match status" value="1"/>
</dbReference>
<dbReference type="KEGG" id="moc:BB934_38935"/>
<dbReference type="InterPro" id="IPR019494">
    <property type="entry name" value="FIST_C"/>
</dbReference>
<dbReference type="AlphaFoldDB" id="A0A1B2EW88"/>
<proteinExistence type="predicted"/>
<evidence type="ECO:0000259" key="2">
    <source>
        <dbReference type="SMART" id="SM01204"/>
    </source>
</evidence>
<feature type="domain" description="FIST" evidence="1">
    <location>
        <begin position="31"/>
        <end position="226"/>
    </location>
</feature>
<geneLocation type="plasmid" evidence="3">
    <name>unnamed2</name>
</geneLocation>
<dbReference type="SMART" id="SM01204">
    <property type="entry name" value="FIST_C"/>
    <property type="match status" value="1"/>
</dbReference>
<dbReference type="OrthoDB" id="9807948at2"/>
<gene>
    <name evidence="3" type="ORF">BB934_38935</name>
</gene>
<dbReference type="PANTHER" id="PTHR40252:SF2">
    <property type="entry name" value="BLR0328 PROTEIN"/>
    <property type="match status" value="1"/>
</dbReference>
<dbReference type="PANTHER" id="PTHR40252">
    <property type="entry name" value="BLR0328 PROTEIN"/>
    <property type="match status" value="1"/>
</dbReference>
<dbReference type="EMBL" id="CP016619">
    <property type="protein sequence ID" value="ANY84214.1"/>
    <property type="molecule type" value="Genomic_DNA"/>
</dbReference>
<dbReference type="InterPro" id="IPR013702">
    <property type="entry name" value="FIST_domain_N"/>
</dbReference>
<organism evidence="3">
    <name type="scientific">Microvirga ossetica</name>
    <dbReference type="NCBI Taxonomy" id="1882682"/>
    <lineage>
        <taxon>Bacteria</taxon>
        <taxon>Pseudomonadati</taxon>
        <taxon>Pseudomonadota</taxon>
        <taxon>Alphaproteobacteria</taxon>
        <taxon>Hyphomicrobiales</taxon>
        <taxon>Methylobacteriaceae</taxon>
        <taxon>Microvirga</taxon>
    </lineage>
</organism>
<accession>A0A1B2EW88</accession>
<keyword evidence="3" id="KW-0614">Plasmid</keyword>
<dbReference type="RefSeq" id="WP_099515140.1">
    <property type="nucleotide sequence ID" value="NZ_CP016619.1"/>
</dbReference>
<dbReference type="Pfam" id="PF08495">
    <property type="entry name" value="FIST"/>
    <property type="match status" value="1"/>
</dbReference>
<protein>
    <submittedName>
        <fullName evidence="3">FIST domain protein</fullName>
    </submittedName>
</protein>
<evidence type="ECO:0000259" key="1">
    <source>
        <dbReference type="SMART" id="SM00897"/>
    </source>
</evidence>
<reference evidence="3" key="1">
    <citation type="submission" date="2016-07" db="EMBL/GenBank/DDBJ databases">
        <title>Microvirga ossetica sp. nov. a new species of rhizobia isolated from root nodules of the legume species Vicia alpestris Steven originated from North Ossetia region in the Caucasus.</title>
        <authorList>
            <person name="Safronova V.I."/>
            <person name="Kuznetsova I.G."/>
            <person name="Sazanova A.L."/>
            <person name="Belimov A."/>
            <person name="Andronov E."/>
            <person name="Osledkin Y.S."/>
            <person name="Onishchuk O.P."/>
            <person name="Kurchak O.N."/>
            <person name="Shaposhnikov A.I."/>
            <person name="Willems A."/>
            <person name="Tikhonovich I.A."/>
        </authorList>
    </citation>
    <scope>NUCLEOTIDE SEQUENCE [LARGE SCALE GENOMIC DNA]</scope>
    <source>
        <strain evidence="3">V5/3M</strain>
        <plasmid evidence="3">unnamed2</plasmid>
    </source>
</reference>
<name>A0A1B2EW88_9HYPH</name>